<dbReference type="OrthoDB" id="421802at2759"/>
<dbReference type="Proteomes" id="UP000601435">
    <property type="component" value="Unassembled WGS sequence"/>
</dbReference>
<reference evidence="2" key="1">
    <citation type="submission" date="2021-02" db="EMBL/GenBank/DDBJ databases">
        <authorList>
            <person name="Dougan E. K."/>
            <person name="Rhodes N."/>
            <person name="Thang M."/>
            <person name="Chan C."/>
        </authorList>
    </citation>
    <scope>NUCLEOTIDE SEQUENCE</scope>
</reference>
<comment type="caution">
    <text evidence="2">The sequence shown here is derived from an EMBL/GenBank/DDBJ whole genome shotgun (WGS) entry which is preliminary data.</text>
</comment>
<evidence type="ECO:0000256" key="1">
    <source>
        <dbReference type="SAM" id="Phobius"/>
    </source>
</evidence>
<feature type="transmembrane region" description="Helical" evidence="1">
    <location>
        <begin position="486"/>
        <end position="503"/>
    </location>
</feature>
<sequence>MSMQDRVLLMPAIANRHAFLWNKKVIQSTDFEVVFAISGSLPRNTQQDGSLAFWMGTEDCTKNFNEKALVEKVLRDRNMDWRVGLKELGYSENGCKPDFKGIAVIFLPFDQDRKLRQTVAAVFSDGTRPIPTPLEDVLKDSRAKVVTSDWLPDKNTASTQVKVRVHADGSIVVSKRQAGMAHLAGAVWSWAPDGQEVKGTFVLQPDNTLSWKGHPNSGRWNVLPGGKLNITLFEANFVLRLEGNRAVQELPDFPVRAIAYLGGQEVEDEPWQRLAIFLPKTLAVPVPNMFYGFTGYSGTKFGMEVNLNYLGTFNHDPHVVGEDGFSIAQSQQWKEALADEARFIDRVSQREAIERLTKLLGDHVAEEGALEEAIRSDLVTLDGRLEHLSADVGTYLAATEAWSPEDGQLHAEAIKNHLGKVKTLLTTGKEVNEAALQQARDAASRLKDTQNKRMASADAKQKVQSVVDQSQTVKDYAAAGSSQSQLLFVLIVVCVSVLGAMFFNRMRYYEKKHFI</sequence>
<keyword evidence="1" id="KW-0812">Transmembrane</keyword>
<name>A0A812QY04_9DINO</name>
<accession>A0A812QY04</accession>
<evidence type="ECO:0000313" key="3">
    <source>
        <dbReference type="Proteomes" id="UP000601435"/>
    </source>
</evidence>
<keyword evidence="1" id="KW-0472">Membrane</keyword>
<proteinExistence type="predicted"/>
<evidence type="ECO:0000313" key="2">
    <source>
        <dbReference type="EMBL" id="CAE7409171.1"/>
    </source>
</evidence>
<keyword evidence="1" id="KW-1133">Transmembrane helix</keyword>
<protein>
    <recommendedName>
        <fullName evidence="4">L-type lectin-like domain-containing protein</fullName>
    </recommendedName>
</protein>
<gene>
    <name evidence="2" type="ORF">SNEC2469_LOCUS11257</name>
</gene>
<evidence type="ECO:0008006" key="4">
    <source>
        <dbReference type="Google" id="ProtNLM"/>
    </source>
</evidence>
<dbReference type="AlphaFoldDB" id="A0A812QY04"/>
<dbReference type="Gene3D" id="2.60.120.200">
    <property type="match status" value="1"/>
</dbReference>
<dbReference type="EMBL" id="CAJNJA010017842">
    <property type="protein sequence ID" value="CAE7409171.1"/>
    <property type="molecule type" value="Genomic_DNA"/>
</dbReference>
<keyword evidence="3" id="KW-1185">Reference proteome</keyword>
<organism evidence="2 3">
    <name type="scientific">Symbiodinium necroappetens</name>
    <dbReference type="NCBI Taxonomy" id="1628268"/>
    <lineage>
        <taxon>Eukaryota</taxon>
        <taxon>Sar</taxon>
        <taxon>Alveolata</taxon>
        <taxon>Dinophyceae</taxon>
        <taxon>Suessiales</taxon>
        <taxon>Symbiodiniaceae</taxon>
        <taxon>Symbiodinium</taxon>
    </lineage>
</organism>